<feature type="region of interest" description="Disordered" evidence="1">
    <location>
        <begin position="19"/>
        <end position="84"/>
    </location>
</feature>
<accession>A0A8T3D8Q3</accession>
<comment type="caution">
    <text evidence="2">The sequence shown here is derived from an EMBL/GenBank/DDBJ whole genome shotgun (WGS) entry which is preliminary data.</text>
</comment>
<protein>
    <submittedName>
        <fullName evidence="2">Uncharacterized protein</fullName>
    </submittedName>
</protein>
<keyword evidence="3" id="KW-1185">Reference proteome</keyword>
<evidence type="ECO:0000313" key="3">
    <source>
        <dbReference type="Proteomes" id="UP000829720"/>
    </source>
</evidence>
<proteinExistence type="predicted"/>
<reference evidence="2" key="1">
    <citation type="submission" date="2021-01" db="EMBL/GenBank/DDBJ databases">
        <authorList>
            <person name="Zahm M."/>
            <person name="Roques C."/>
            <person name="Cabau C."/>
            <person name="Klopp C."/>
            <person name="Donnadieu C."/>
            <person name="Jouanno E."/>
            <person name="Lampietro C."/>
            <person name="Louis A."/>
            <person name="Herpin A."/>
            <person name="Echchiki A."/>
            <person name="Berthelot C."/>
            <person name="Parey E."/>
            <person name="Roest-Crollius H."/>
            <person name="Braasch I."/>
            <person name="Postlethwait J."/>
            <person name="Bobe J."/>
            <person name="Montfort J."/>
            <person name="Bouchez O."/>
            <person name="Begum T."/>
            <person name="Mejri S."/>
            <person name="Adams A."/>
            <person name="Chen W.-J."/>
            <person name="Guiguen Y."/>
        </authorList>
    </citation>
    <scope>NUCLEOTIDE SEQUENCE</scope>
    <source>
        <tissue evidence="2">Blood</tissue>
    </source>
</reference>
<name>A0A8T3D8Q3_9TELE</name>
<sequence length="84" mass="8919">MSRELDIVLAPKAAGFLEHRGKKRERPRTPAISWGPGARSLLPRSPSIGSASSAAVWPRRGSADSDPHMSGYGTVPLTVGSPRD</sequence>
<dbReference type="AlphaFoldDB" id="A0A8T3D8Q3"/>
<evidence type="ECO:0000256" key="1">
    <source>
        <dbReference type="SAM" id="MobiDB-lite"/>
    </source>
</evidence>
<dbReference type="Proteomes" id="UP000829720">
    <property type="component" value="Unassembled WGS sequence"/>
</dbReference>
<gene>
    <name evidence="2" type="ORF">AGOR_G00149460</name>
</gene>
<dbReference type="EMBL" id="JAERUA010000013">
    <property type="protein sequence ID" value="KAI1891997.1"/>
    <property type="molecule type" value="Genomic_DNA"/>
</dbReference>
<organism evidence="2 3">
    <name type="scientific">Albula goreensis</name>
    <dbReference type="NCBI Taxonomy" id="1534307"/>
    <lineage>
        <taxon>Eukaryota</taxon>
        <taxon>Metazoa</taxon>
        <taxon>Chordata</taxon>
        <taxon>Craniata</taxon>
        <taxon>Vertebrata</taxon>
        <taxon>Euteleostomi</taxon>
        <taxon>Actinopterygii</taxon>
        <taxon>Neopterygii</taxon>
        <taxon>Teleostei</taxon>
        <taxon>Albuliformes</taxon>
        <taxon>Albulidae</taxon>
        <taxon>Albula</taxon>
    </lineage>
</organism>
<evidence type="ECO:0000313" key="2">
    <source>
        <dbReference type="EMBL" id="KAI1891997.1"/>
    </source>
</evidence>